<reference evidence="2 3" key="1">
    <citation type="submission" date="2016-10" db="EMBL/GenBank/DDBJ databases">
        <authorList>
            <person name="de Groot N.N."/>
        </authorList>
    </citation>
    <scope>NUCLEOTIDE SEQUENCE [LARGE SCALE GENOMIC DNA]</scope>
    <source>
        <strain evidence="2 3">CGMCC 1.10959</strain>
    </source>
</reference>
<evidence type="ECO:0000313" key="2">
    <source>
        <dbReference type="EMBL" id="SFU08553.1"/>
    </source>
</evidence>
<dbReference type="Proteomes" id="UP000182466">
    <property type="component" value="Unassembled WGS sequence"/>
</dbReference>
<dbReference type="InterPro" id="IPR011990">
    <property type="entry name" value="TPR-like_helical_dom_sf"/>
</dbReference>
<dbReference type="STRING" id="999627.SAMN05216236_12518"/>
<keyword evidence="3" id="KW-1185">Reference proteome</keyword>
<organism evidence="2 3">
    <name type="scientific">Sedimentitalea nanhaiensis</name>
    <dbReference type="NCBI Taxonomy" id="999627"/>
    <lineage>
        <taxon>Bacteria</taxon>
        <taxon>Pseudomonadati</taxon>
        <taxon>Pseudomonadota</taxon>
        <taxon>Alphaproteobacteria</taxon>
        <taxon>Rhodobacterales</taxon>
        <taxon>Paracoccaceae</taxon>
        <taxon>Sedimentitalea</taxon>
    </lineage>
</organism>
<dbReference type="SUPFAM" id="SSF48452">
    <property type="entry name" value="TPR-like"/>
    <property type="match status" value="1"/>
</dbReference>
<gene>
    <name evidence="2" type="ORF">SAMN05216236_12518</name>
</gene>
<dbReference type="eggNOG" id="COG0457">
    <property type="taxonomic scope" value="Bacteria"/>
</dbReference>
<protein>
    <submittedName>
        <fullName evidence="2">TolB amino-terminal domain-containing protein</fullName>
    </submittedName>
</protein>
<evidence type="ECO:0000313" key="3">
    <source>
        <dbReference type="Proteomes" id="UP000182466"/>
    </source>
</evidence>
<name>A0A1I7DA05_9RHOB</name>
<keyword evidence="1" id="KW-1133">Transmembrane helix</keyword>
<dbReference type="OrthoDB" id="54411at2"/>
<dbReference type="AlphaFoldDB" id="A0A1I7DA05"/>
<feature type="transmembrane region" description="Helical" evidence="1">
    <location>
        <begin position="134"/>
        <end position="154"/>
    </location>
</feature>
<accession>A0A1I7DA05</accession>
<sequence length="561" mass="61901">MTNDSENEQQICDPTHLARIEKTMAAIKASGKLGRGKRRTHLLDYLVGQECAGKGAEIKAFAIALDVFGRDDSFDPASDSIVRSEVGRLRDALNLFFAGNTDPELVLIDIPKGTYRPRITRPARPCKPTRRPRWVWAAATAGVTAALVAVWTLASPRAWLSQNAEERMPYDVLRIAVLPFEKAGDHASLEEIAFGLYSELSMDLSAYPWIAVVSPLNPEELGADYVLKSSILWQGSQLLSNAQLVALPDQNLVWSWSDSVAITVSDIQSAQNRITSGIAQSIGSENGISPDLIIARNARHSETSLEAFICFISIYKYIDAPTNTEHLKLRECLERVVSQYPKYGEAWAGLGILYMDEVRFGRNPRPGRDSWADARAAIDKGLQLAPLRNPTLTAAIVLDVQGPSQNLSEAAKHGRKLLELFPRHPMALALIGSMRAEFVGQWNQGLAQIDQAIALEQTPPSAFFVTRAFHAAMGSDDAAAVAATLPLTTPTSKPELLLRYLAASRVGQLNEMQRLRTLLARQGLPTQDSLVEFVKNRRYHRDLEQALLSQLQRAFQRESKG</sequence>
<keyword evidence="1" id="KW-0472">Membrane</keyword>
<dbReference type="eggNOG" id="COG5616">
    <property type="taxonomic scope" value="Bacteria"/>
</dbReference>
<dbReference type="Gene3D" id="1.25.40.10">
    <property type="entry name" value="Tetratricopeptide repeat domain"/>
    <property type="match status" value="1"/>
</dbReference>
<proteinExistence type="predicted"/>
<dbReference type="RefSeq" id="WP_027261769.1">
    <property type="nucleotide sequence ID" value="NZ_FPAW01000025.1"/>
</dbReference>
<keyword evidence="1" id="KW-0812">Transmembrane</keyword>
<evidence type="ECO:0000256" key="1">
    <source>
        <dbReference type="SAM" id="Phobius"/>
    </source>
</evidence>
<dbReference type="EMBL" id="FPAW01000025">
    <property type="protein sequence ID" value="SFU08553.1"/>
    <property type="molecule type" value="Genomic_DNA"/>
</dbReference>